<evidence type="ECO:0000313" key="2">
    <source>
        <dbReference type="Proteomes" id="UP000265520"/>
    </source>
</evidence>
<sequence>LKKLIWLWELFKSSSSFSSLVTPSQPSLHKMRQVS</sequence>
<keyword evidence="2" id="KW-1185">Reference proteome</keyword>
<dbReference type="AlphaFoldDB" id="A0A392UEF5"/>
<feature type="non-terminal residue" evidence="1">
    <location>
        <position position="1"/>
    </location>
</feature>
<dbReference type="EMBL" id="LXQA010789365">
    <property type="protein sequence ID" value="MCI71094.1"/>
    <property type="molecule type" value="Genomic_DNA"/>
</dbReference>
<comment type="caution">
    <text evidence="1">The sequence shown here is derived from an EMBL/GenBank/DDBJ whole genome shotgun (WGS) entry which is preliminary data.</text>
</comment>
<dbReference type="Proteomes" id="UP000265520">
    <property type="component" value="Unassembled WGS sequence"/>
</dbReference>
<reference evidence="1 2" key="1">
    <citation type="journal article" date="2018" name="Front. Plant Sci.">
        <title>Red Clover (Trifolium pratense) and Zigzag Clover (T. medium) - A Picture of Genomic Similarities and Differences.</title>
        <authorList>
            <person name="Dluhosova J."/>
            <person name="Istvanek J."/>
            <person name="Nedelnik J."/>
            <person name="Repkova J."/>
        </authorList>
    </citation>
    <scope>NUCLEOTIDE SEQUENCE [LARGE SCALE GENOMIC DNA]</scope>
    <source>
        <strain evidence="2">cv. 10/8</strain>
        <tissue evidence="1">Leaf</tissue>
    </source>
</reference>
<proteinExistence type="predicted"/>
<organism evidence="1 2">
    <name type="scientific">Trifolium medium</name>
    <dbReference type="NCBI Taxonomy" id="97028"/>
    <lineage>
        <taxon>Eukaryota</taxon>
        <taxon>Viridiplantae</taxon>
        <taxon>Streptophyta</taxon>
        <taxon>Embryophyta</taxon>
        <taxon>Tracheophyta</taxon>
        <taxon>Spermatophyta</taxon>
        <taxon>Magnoliopsida</taxon>
        <taxon>eudicotyledons</taxon>
        <taxon>Gunneridae</taxon>
        <taxon>Pentapetalae</taxon>
        <taxon>rosids</taxon>
        <taxon>fabids</taxon>
        <taxon>Fabales</taxon>
        <taxon>Fabaceae</taxon>
        <taxon>Papilionoideae</taxon>
        <taxon>50 kb inversion clade</taxon>
        <taxon>NPAAA clade</taxon>
        <taxon>Hologalegina</taxon>
        <taxon>IRL clade</taxon>
        <taxon>Trifolieae</taxon>
        <taxon>Trifolium</taxon>
    </lineage>
</organism>
<name>A0A392UEF5_9FABA</name>
<accession>A0A392UEF5</accession>
<evidence type="ECO:0000313" key="1">
    <source>
        <dbReference type="EMBL" id="MCI71094.1"/>
    </source>
</evidence>
<protein>
    <submittedName>
        <fullName evidence="1">Uncharacterized protein</fullName>
    </submittedName>
</protein>